<accession>A0A4Y9SI09</accession>
<proteinExistence type="predicted"/>
<dbReference type="InterPro" id="IPR017562">
    <property type="entry name" value="Cyt_c_biogenesis_CcsA"/>
</dbReference>
<keyword evidence="2 6" id="KW-0812">Transmembrane</keyword>
<comment type="subcellular location">
    <subcellularLocation>
        <location evidence="1">Membrane</location>
        <topology evidence="1">Multi-pass membrane protein</topology>
    </subcellularLocation>
</comment>
<dbReference type="AlphaFoldDB" id="A0A4Y9SI09"/>
<dbReference type="EMBL" id="SPVG01000135">
    <property type="protein sequence ID" value="TFW21432.1"/>
    <property type="molecule type" value="Genomic_DNA"/>
</dbReference>
<dbReference type="PANTHER" id="PTHR30071:SF1">
    <property type="entry name" value="CYTOCHROME B_B6 PROTEIN-RELATED"/>
    <property type="match status" value="1"/>
</dbReference>
<feature type="transmembrane region" description="Helical" evidence="6">
    <location>
        <begin position="49"/>
        <end position="68"/>
    </location>
</feature>
<sequence>MLAYSTRLITARTPRPGLIRGGIFLALLGGATCYALLRYQSAMDMFDTAILIASAIGLGAMALAWTALQPLTLGAGAMALAAIALYHRQLEAADHVFLLKYFLSSQTAIMWMGLGYWAATVLYALGWLRRASGWLRLGTRAAWTGSLFGLAGLLVRWHESYLMGPDIGHIPVSNLYEVFVLFAFLTTMLYLHLEAHFGSRQLGLFAMTLVSAAVVFMFKYGMGAHEIQPLIPALKSYWMKVHVPANFIGYGAFSMAAMFGAAWLLADKPFFASRLPSRAWLDELSYKAIALGFVFFTIATILGALWAAEAWGGYWSWDPKETWALIVWLNYAAWLHTRLVKNVRGALLAWWSLVGFGITLFAFLGVNMFLSGLHSYGSL</sequence>
<dbReference type="InterPro" id="IPR045062">
    <property type="entry name" value="Cyt_c_biogenesis_CcsA/CcmC"/>
</dbReference>
<evidence type="ECO:0000256" key="5">
    <source>
        <dbReference type="ARBA" id="ARBA00023136"/>
    </source>
</evidence>
<evidence type="ECO:0000313" key="8">
    <source>
        <dbReference type="EMBL" id="TFW21432.1"/>
    </source>
</evidence>
<feature type="transmembrane region" description="Helical" evidence="6">
    <location>
        <begin position="347"/>
        <end position="370"/>
    </location>
</feature>
<keyword evidence="3" id="KW-0201">Cytochrome c-type biogenesis</keyword>
<feature type="transmembrane region" description="Helical" evidence="6">
    <location>
        <begin position="323"/>
        <end position="340"/>
    </location>
</feature>
<evidence type="ECO:0000256" key="6">
    <source>
        <dbReference type="SAM" id="Phobius"/>
    </source>
</evidence>
<dbReference type="RefSeq" id="WP_135202044.1">
    <property type="nucleotide sequence ID" value="NZ_SPVG01000135.1"/>
</dbReference>
<dbReference type="Pfam" id="PF01578">
    <property type="entry name" value="Cytochrom_C_asm"/>
    <property type="match status" value="1"/>
</dbReference>
<dbReference type="GO" id="GO:0005886">
    <property type="term" value="C:plasma membrane"/>
    <property type="evidence" value="ECO:0007669"/>
    <property type="project" value="TreeGrafter"/>
</dbReference>
<gene>
    <name evidence="8" type="primary">ccsB</name>
    <name evidence="8" type="ORF">E4L98_13330</name>
</gene>
<dbReference type="GO" id="GO:0017004">
    <property type="term" value="P:cytochrome complex assembly"/>
    <property type="evidence" value="ECO:0007669"/>
    <property type="project" value="UniProtKB-KW"/>
</dbReference>
<feature type="transmembrane region" description="Helical" evidence="6">
    <location>
        <begin position="108"/>
        <end position="125"/>
    </location>
</feature>
<feature type="transmembrane region" description="Helical" evidence="6">
    <location>
        <begin position="286"/>
        <end position="308"/>
    </location>
</feature>
<feature type="transmembrane region" description="Helical" evidence="6">
    <location>
        <begin position="175"/>
        <end position="193"/>
    </location>
</feature>
<evidence type="ECO:0000256" key="3">
    <source>
        <dbReference type="ARBA" id="ARBA00022748"/>
    </source>
</evidence>
<evidence type="ECO:0000256" key="4">
    <source>
        <dbReference type="ARBA" id="ARBA00022989"/>
    </source>
</evidence>
<feature type="transmembrane region" description="Helical" evidence="6">
    <location>
        <begin position="17"/>
        <end position="37"/>
    </location>
</feature>
<keyword evidence="9" id="KW-1185">Reference proteome</keyword>
<dbReference type="InterPro" id="IPR002541">
    <property type="entry name" value="Cyt_c_assembly"/>
</dbReference>
<protein>
    <submittedName>
        <fullName evidence="8">C-type cytochrome biogenesis protein CcsB</fullName>
    </submittedName>
</protein>
<organism evidence="8 9">
    <name type="scientific">Duganella callida</name>
    <dbReference type="NCBI Taxonomy" id="2561932"/>
    <lineage>
        <taxon>Bacteria</taxon>
        <taxon>Pseudomonadati</taxon>
        <taxon>Pseudomonadota</taxon>
        <taxon>Betaproteobacteria</taxon>
        <taxon>Burkholderiales</taxon>
        <taxon>Oxalobacteraceae</taxon>
        <taxon>Telluria group</taxon>
        <taxon>Duganella</taxon>
    </lineage>
</organism>
<dbReference type="Proteomes" id="UP000297729">
    <property type="component" value="Unassembled WGS sequence"/>
</dbReference>
<feature type="domain" description="Cytochrome c assembly protein" evidence="7">
    <location>
        <begin position="172"/>
        <end position="374"/>
    </location>
</feature>
<dbReference type="PANTHER" id="PTHR30071">
    <property type="entry name" value="HEME EXPORTER PROTEIN C"/>
    <property type="match status" value="1"/>
</dbReference>
<reference evidence="8 9" key="1">
    <citation type="submission" date="2019-03" db="EMBL/GenBank/DDBJ databases">
        <title>Draft Genome Sequence of Duganella callidus sp. nov., a Novel Duganella Species Isolated from Cultivated Soil.</title>
        <authorList>
            <person name="Raths R."/>
            <person name="Peta V."/>
            <person name="Bucking H."/>
        </authorList>
    </citation>
    <scope>NUCLEOTIDE SEQUENCE [LARGE SCALE GENOMIC DNA]</scope>
    <source>
        <strain evidence="8 9">DN04</strain>
    </source>
</reference>
<feature type="transmembrane region" description="Helical" evidence="6">
    <location>
        <begin position="202"/>
        <end position="222"/>
    </location>
</feature>
<dbReference type="GO" id="GO:0020037">
    <property type="term" value="F:heme binding"/>
    <property type="evidence" value="ECO:0007669"/>
    <property type="project" value="InterPro"/>
</dbReference>
<keyword evidence="5 6" id="KW-0472">Membrane</keyword>
<evidence type="ECO:0000313" key="9">
    <source>
        <dbReference type="Proteomes" id="UP000297729"/>
    </source>
</evidence>
<dbReference type="NCBIfam" id="TIGR03144">
    <property type="entry name" value="cytochr_II_ccsB"/>
    <property type="match status" value="1"/>
</dbReference>
<keyword evidence="4 6" id="KW-1133">Transmembrane helix</keyword>
<evidence type="ECO:0000256" key="2">
    <source>
        <dbReference type="ARBA" id="ARBA00022692"/>
    </source>
</evidence>
<comment type="caution">
    <text evidence="8">The sequence shown here is derived from an EMBL/GenBank/DDBJ whole genome shotgun (WGS) entry which is preliminary data.</text>
</comment>
<feature type="transmembrane region" description="Helical" evidence="6">
    <location>
        <begin position="247"/>
        <end position="266"/>
    </location>
</feature>
<evidence type="ECO:0000256" key="1">
    <source>
        <dbReference type="ARBA" id="ARBA00004141"/>
    </source>
</evidence>
<name>A0A4Y9SI09_9BURK</name>
<feature type="transmembrane region" description="Helical" evidence="6">
    <location>
        <begin position="137"/>
        <end position="155"/>
    </location>
</feature>
<evidence type="ECO:0000259" key="7">
    <source>
        <dbReference type="Pfam" id="PF01578"/>
    </source>
</evidence>
<dbReference type="OrthoDB" id="9814290at2"/>